<protein>
    <submittedName>
        <fullName evidence="2">Hypothetical_protein</fullName>
    </submittedName>
</protein>
<organism evidence="2 3">
    <name type="scientific">Hexamita inflata</name>
    <dbReference type="NCBI Taxonomy" id="28002"/>
    <lineage>
        <taxon>Eukaryota</taxon>
        <taxon>Metamonada</taxon>
        <taxon>Diplomonadida</taxon>
        <taxon>Hexamitidae</taxon>
        <taxon>Hexamitinae</taxon>
        <taxon>Hexamita</taxon>
    </lineage>
</organism>
<sequence length="221" mass="25855">MKPVQKYQTQQIRDYATYRDCPRVCKSQLSMSNQSYQPTFNFVTSEFGTRAKRNGIQQDTQIWTLQVALPNYLRHFGLSRLISRISFPPETTSIYSFRLHFESNYDSQIQTCRTNKTLPKTYQNKNSSSRIVSLDSFQTVQASPALAPTELSSDVIFVTSQGFAYQQKHTMLLNFERFCEQILLNLFYRCSTKQLLGRLYEYITKQRFNYTTCWYNCSGTG</sequence>
<proteinExistence type="predicted"/>
<accession>A0ABP1HKA0</accession>
<keyword evidence="3" id="KW-1185">Reference proteome</keyword>
<name>A0ABP1HKA0_9EUKA</name>
<dbReference type="EMBL" id="CAXDID020000031">
    <property type="protein sequence ID" value="CAL5994154.1"/>
    <property type="molecule type" value="Genomic_DNA"/>
</dbReference>
<reference evidence="2 3" key="1">
    <citation type="submission" date="2024-07" db="EMBL/GenBank/DDBJ databases">
        <authorList>
            <person name="Akdeniz Z."/>
        </authorList>
    </citation>
    <scope>NUCLEOTIDE SEQUENCE [LARGE SCALE GENOMIC DNA]</scope>
</reference>
<comment type="caution">
    <text evidence="2">The sequence shown here is derived from an EMBL/GenBank/DDBJ whole genome shotgun (WGS) entry which is preliminary data.</text>
</comment>
<dbReference type="EMBL" id="CAXDID020000031">
    <property type="protein sequence ID" value="CAL5994156.1"/>
    <property type="molecule type" value="Genomic_DNA"/>
</dbReference>
<evidence type="ECO:0000313" key="2">
    <source>
        <dbReference type="EMBL" id="CAL5994156.1"/>
    </source>
</evidence>
<dbReference type="Proteomes" id="UP001642409">
    <property type="component" value="Unassembled WGS sequence"/>
</dbReference>
<evidence type="ECO:0000313" key="3">
    <source>
        <dbReference type="Proteomes" id="UP001642409"/>
    </source>
</evidence>
<gene>
    <name evidence="1" type="ORF">HINF_LOCUS13413</name>
    <name evidence="2" type="ORF">HINF_LOCUS13414</name>
</gene>
<evidence type="ECO:0000313" key="1">
    <source>
        <dbReference type="EMBL" id="CAL5994154.1"/>
    </source>
</evidence>